<evidence type="ECO:0000313" key="4">
    <source>
        <dbReference type="Proteomes" id="UP000603227"/>
    </source>
</evidence>
<gene>
    <name evidence="3" type="ORF">GCM10017771_51790</name>
</gene>
<evidence type="ECO:0000256" key="1">
    <source>
        <dbReference type="SAM" id="MobiDB-lite"/>
    </source>
</evidence>
<dbReference type="AlphaFoldDB" id="A0A919DDW8"/>
<dbReference type="InterPro" id="IPR050678">
    <property type="entry name" value="DNA_Partitioning_ATPase"/>
</dbReference>
<dbReference type="InterPro" id="IPR000014">
    <property type="entry name" value="PAS"/>
</dbReference>
<accession>A0A919DDW8</accession>
<evidence type="ECO:0000259" key="2">
    <source>
        <dbReference type="PROSITE" id="PS50112"/>
    </source>
</evidence>
<reference evidence="3" key="2">
    <citation type="submission" date="2020-09" db="EMBL/GenBank/DDBJ databases">
        <authorList>
            <person name="Sun Q."/>
            <person name="Zhou Y."/>
        </authorList>
    </citation>
    <scope>NUCLEOTIDE SEQUENCE</scope>
    <source>
        <strain evidence="3">CGMCC 4.7403</strain>
    </source>
</reference>
<dbReference type="RefSeq" id="WP_189784848.1">
    <property type="nucleotide sequence ID" value="NZ_BNAT01000019.1"/>
</dbReference>
<organism evidence="3 4">
    <name type="scientific">Streptomyces capitiformicae</name>
    <dbReference type="NCBI Taxonomy" id="2014920"/>
    <lineage>
        <taxon>Bacteria</taxon>
        <taxon>Bacillati</taxon>
        <taxon>Actinomycetota</taxon>
        <taxon>Actinomycetes</taxon>
        <taxon>Kitasatosporales</taxon>
        <taxon>Streptomycetaceae</taxon>
        <taxon>Streptomyces</taxon>
    </lineage>
</organism>
<dbReference type="PANTHER" id="PTHR13696">
    <property type="entry name" value="P-LOOP CONTAINING NUCLEOSIDE TRIPHOSPHATE HYDROLASE"/>
    <property type="match status" value="1"/>
</dbReference>
<keyword evidence="4" id="KW-1185">Reference proteome</keyword>
<name>A0A919DDW8_9ACTN</name>
<feature type="region of interest" description="Disordered" evidence="1">
    <location>
        <begin position="212"/>
        <end position="237"/>
    </location>
</feature>
<dbReference type="PANTHER" id="PTHR13696:SF96">
    <property type="entry name" value="COBQ_COBB_MIND_PARA NUCLEOTIDE BINDING DOMAIN-CONTAINING PROTEIN"/>
    <property type="match status" value="1"/>
</dbReference>
<dbReference type="Gene3D" id="3.40.50.300">
    <property type="entry name" value="P-loop containing nucleotide triphosphate hydrolases"/>
    <property type="match status" value="1"/>
</dbReference>
<reference evidence="3" key="1">
    <citation type="journal article" date="2014" name="Int. J. Syst. Evol. Microbiol.">
        <title>Complete genome sequence of Corynebacterium casei LMG S-19264T (=DSM 44701T), isolated from a smear-ripened cheese.</title>
        <authorList>
            <consortium name="US DOE Joint Genome Institute (JGI-PGF)"/>
            <person name="Walter F."/>
            <person name="Albersmeier A."/>
            <person name="Kalinowski J."/>
            <person name="Ruckert C."/>
        </authorList>
    </citation>
    <scope>NUCLEOTIDE SEQUENCE</scope>
    <source>
        <strain evidence="3">CGMCC 4.7403</strain>
    </source>
</reference>
<proteinExistence type="predicted"/>
<dbReference type="Proteomes" id="UP000603227">
    <property type="component" value="Unassembled WGS sequence"/>
</dbReference>
<dbReference type="SUPFAM" id="SSF52540">
    <property type="entry name" value="P-loop containing nucleoside triphosphate hydrolases"/>
    <property type="match status" value="1"/>
</dbReference>
<dbReference type="Pfam" id="PF13614">
    <property type="entry name" value="AAA_31"/>
    <property type="match status" value="1"/>
</dbReference>
<dbReference type="InterPro" id="IPR027417">
    <property type="entry name" value="P-loop_NTPase"/>
</dbReference>
<protein>
    <recommendedName>
        <fullName evidence="2">PAS domain-containing protein</fullName>
    </recommendedName>
</protein>
<evidence type="ECO:0000313" key="3">
    <source>
        <dbReference type="EMBL" id="GHE34284.1"/>
    </source>
</evidence>
<dbReference type="PROSITE" id="PS50112">
    <property type="entry name" value="PAS"/>
    <property type="match status" value="1"/>
</dbReference>
<comment type="caution">
    <text evidence="3">The sequence shown here is derived from an EMBL/GenBank/DDBJ whole genome shotgun (WGS) entry which is preliminary data.</text>
</comment>
<sequence>MSSKTAVVDPRFRPRGRNWPLLFAYLIACGGSTKSTTGTSLAVTMALRGYRNTFWDLDANMSGTKVLGYTPEDLEGRKTVIDLIEGKATFDEVALPARYWIGEDEDGNSLYAPIPNLRLIPSDPGLAGTDTLIALDPDRNDWFMEVMHAYDGDDEVWNVDFPASYGKMVYSVARMLDEDDKVIPSVRADPKDVNLLGPLLDELENIRDKNANKRTVPGRPTMNHLVLTGTPTPSYNEAPARRATELAKAEYGSVLLPLVRYSVDAKKMYEDGVPLPILLPKSYPAEDYRKVATALGFLQRKD</sequence>
<dbReference type="EMBL" id="BNAT01000019">
    <property type="protein sequence ID" value="GHE34284.1"/>
    <property type="molecule type" value="Genomic_DNA"/>
</dbReference>
<feature type="domain" description="PAS" evidence="2">
    <location>
        <begin position="60"/>
        <end position="84"/>
    </location>
</feature>
<dbReference type="InterPro" id="IPR025669">
    <property type="entry name" value="AAA_dom"/>
</dbReference>